<gene>
    <name evidence="1" type="ORF">THRCLA_22184</name>
</gene>
<evidence type="ECO:0000313" key="1">
    <source>
        <dbReference type="EMBL" id="OQR95016.1"/>
    </source>
</evidence>
<protein>
    <submittedName>
        <fullName evidence="1">Uncharacterized protein</fullName>
    </submittedName>
</protein>
<dbReference type="Proteomes" id="UP000243217">
    <property type="component" value="Unassembled WGS sequence"/>
</dbReference>
<dbReference type="AlphaFoldDB" id="A0A1V9ZAJ7"/>
<comment type="caution">
    <text evidence="1">The sequence shown here is derived from an EMBL/GenBank/DDBJ whole genome shotgun (WGS) entry which is preliminary data.</text>
</comment>
<reference evidence="1 2" key="1">
    <citation type="journal article" date="2014" name="Genome Biol. Evol.">
        <title>The secreted proteins of Achlya hypogyna and Thraustotheca clavata identify the ancestral oomycete secretome and reveal gene acquisitions by horizontal gene transfer.</title>
        <authorList>
            <person name="Misner I."/>
            <person name="Blouin N."/>
            <person name="Leonard G."/>
            <person name="Richards T.A."/>
            <person name="Lane C.E."/>
        </authorList>
    </citation>
    <scope>NUCLEOTIDE SEQUENCE [LARGE SCALE GENOMIC DNA]</scope>
    <source>
        <strain evidence="1 2">ATCC 34112</strain>
    </source>
</reference>
<dbReference type="OrthoDB" id="10371521at2759"/>
<proteinExistence type="predicted"/>
<name>A0A1V9ZAJ7_9STRA</name>
<sequence>MSVESDIMSADFYRLPPDLTMPEIANTILMLKGRRTYLQALHKQISNLKTRHKPPTMTQQHQIMNLPDYFMATPWMASGPMLNLPKDLSADIPSSDICQAFESLKRQHAAIHDKRLQLSKKLEQDHANERERRPSDEYNELFEGTAFTNYTMDLTLIVHPTNSLTTEICDIAGIIVALKQQHKDIIRRRAEIEQSVESPSKTTVLSKAALEFARLFVDNRVPEPRG</sequence>
<dbReference type="EMBL" id="JNBS01002151">
    <property type="protein sequence ID" value="OQR95016.1"/>
    <property type="molecule type" value="Genomic_DNA"/>
</dbReference>
<accession>A0A1V9ZAJ7</accession>
<organism evidence="1 2">
    <name type="scientific">Thraustotheca clavata</name>
    <dbReference type="NCBI Taxonomy" id="74557"/>
    <lineage>
        <taxon>Eukaryota</taxon>
        <taxon>Sar</taxon>
        <taxon>Stramenopiles</taxon>
        <taxon>Oomycota</taxon>
        <taxon>Saprolegniomycetes</taxon>
        <taxon>Saprolegniales</taxon>
        <taxon>Achlyaceae</taxon>
        <taxon>Thraustotheca</taxon>
    </lineage>
</organism>
<keyword evidence="2" id="KW-1185">Reference proteome</keyword>
<evidence type="ECO:0000313" key="2">
    <source>
        <dbReference type="Proteomes" id="UP000243217"/>
    </source>
</evidence>